<dbReference type="Gene3D" id="1.25.10.10">
    <property type="entry name" value="Leucine-rich Repeat Variant"/>
    <property type="match status" value="1"/>
</dbReference>
<protein>
    <recommendedName>
        <fullName evidence="3">HEAT repeat domain-containing protein</fullName>
    </recommendedName>
</protein>
<keyword evidence="2" id="KW-1185">Reference proteome</keyword>
<reference evidence="2" key="1">
    <citation type="journal article" date="2019" name="Int. J. Syst. Evol. Microbiol.">
        <title>The Global Catalogue of Microorganisms (GCM) 10K type strain sequencing project: providing services to taxonomists for standard genome sequencing and annotation.</title>
        <authorList>
            <consortium name="The Broad Institute Genomics Platform"/>
            <consortium name="The Broad Institute Genome Sequencing Center for Infectious Disease"/>
            <person name="Wu L."/>
            <person name="Ma J."/>
        </authorList>
    </citation>
    <scope>NUCLEOTIDE SEQUENCE [LARGE SCALE GENOMIC DNA]</scope>
    <source>
        <strain evidence="2">JCM 17441</strain>
    </source>
</reference>
<dbReference type="InterPro" id="IPR011989">
    <property type="entry name" value="ARM-like"/>
</dbReference>
<name>A0ABP8DI72_9ACTN</name>
<dbReference type="SUPFAM" id="SSF48371">
    <property type="entry name" value="ARM repeat"/>
    <property type="match status" value="2"/>
</dbReference>
<evidence type="ECO:0000313" key="1">
    <source>
        <dbReference type="EMBL" id="GAA4256706.1"/>
    </source>
</evidence>
<dbReference type="RefSeq" id="WP_345133676.1">
    <property type="nucleotide sequence ID" value="NZ_BAABAT010000025.1"/>
</dbReference>
<dbReference type="InterPro" id="IPR016024">
    <property type="entry name" value="ARM-type_fold"/>
</dbReference>
<gene>
    <name evidence="1" type="ORF">GCM10022255_070600</name>
</gene>
<evidence type="ECO:0008006" key="3">
    <source>
        <dbReference type="Google" id="ProtNLM"/>
    </source>
</evidence>
<organism evidence="1 2">
    <name type="scientific">Dactylosporangium darangshiense</name>
    <dbReference type="NCBI Taxonomy" id="579108"/>
    <lineage>
        <taxon>Bacteria</taxon>
        <taxon>Bacillati</taxon>
        <taxon>Actinomycetota</taxon>
        <taxon>Actinomycetes</taxon>
        <taxon>Micromonosporales</taxon>
        <taxon>Micromonosporaceae</taxon>
        <taxon>Dactylosporangium</taxon>
    </lineage>
</organism>
<sequence>MATDYATLFHAYGRAVDTPAHLEALTSDDHEARTAAFRHLWSAVIHQGTPWTATPPAAERVAALVGDPRLDASDRASLLRFLAAVAEATQPGYDAGELAAMAYPPGRDLEAEFAAADEDEAYGDEVLANAMYSRAILGCRAVVPAALAAAAPLLADPDAEVRSAAAYAAGACAKALGPAADPAPLAARLDALAAEAGPDERAALVLSMGELGLAPRAYLDDPHPGVRACAALAPALADDPAATAAILEALADPAATERWFTHRPPQLHTHIRFRLTHAAIERVDDPERLLPAALALAPIAGPWNANSDWGPLLLAILGPRRDGPLTDPQRRYLAALVDNEALWDPRNGNASLAMREAGLPHDRAACRALTS</sequence>
<dbReference type="Proteomes" id="UP001500620">
    <property type="component" value="Unassembled WGS sequence"/>
</dbReference>
<evidence type="ECO:0000313" key="2">
    <source>
        <dbReference type="Proteomes" id="UP001500620"/>
    </source>
</evidence>
<accession>A0ABP8DI72</accession>
<dbReference type="EMBL" id="BAABAT010000025">
    <property type="protein sequence ID" value="GAA4256706.1"/>
    <property type="molecule type" value="Genomic_DNA"/>
</dbReference>
<proteinExistence type="predicted"/>
<comment type="caution">
    <text evidence="1">The sequence shown here is derived from an EMBL/GenBank/DDBJ whole genome shotgun (WGS) entry which is preliminary data.</text>
</comment>